<dbReference type="InterPro" id="IPR023346">
    <property type="entry name" value="Lysozyme-like_dom_sf"/>
</dbReference>
<feature type="region of interest" description="Disordered" evidence="2">
    <location>
        <begin position="66"/>
        <end position="100"/>
    </location>
</feature>
<feature type="region of interest" description="Disordered" evidence="2">
    <location>
        <begin position="824"/>
        <end position="843"/>
    </location>
</feature>
<dbReference type="AlphaFoldDB" id="A0A6B8KET7"/>
<dbReference type="KEGG" id="mhey:H2LOC_010735"/>
<dbReference type="Pfam" id="PF01464">
    <property type="entry name" value="SLT"/>
    <property type="match status" value="1"/>
</dbReference>
<evidence type="ECO:0000256" key="2">
    <source>
        <dbReference type="SAM" id="MobiDB-lite"/>
    </source>
</evidence>
<accession>A0A6B8KET7</accession>
<protein>
    <submittedName>
        <fullName evidence="4">Transglycosylase SLT domain-containing protein</fullName>
    </submittedName>
</protein>
<feature type="compositionally biased region" description="Gly residues" evidence="2">
    <location>
        <begin position="685"/>
        <end position="700"/>
    </location>
</feature>
<feature type="compositionally biased region" description="Polar residues" evidence="2">
    <location>
        <begin position="349"/>
        <end position="359"/>
    </location>
</feature>
<dbReference type="Proteomes" id="UP000309061">
    <property type="component" value="Chromosome"/>
</dbReference>
<organism evidence="4 5">
    <name type="scientific">Methylocystis heyeri</name>
    <dbReference type="NCBI Taxonomy" id="391905"/>
    <lineage>
        <taxon>Bacteria</taxon>
        <taxon>Pseudomonadati</taxon>
        <taxon>Pseudomonadota</taxon>
        <taxon>Alphaproteobacteria</taxon>
        <taxon>Hyphomicrobiales</taxon>
        <taxon>Methylocystaceae</taxon>
        <taxon>Methylocystis</taxon>
    </lineage>
</organism>
<evidence type="ECO:0000313" key="4">
    <source>
        <dbReference type="EMBL" id="QGM46132.1"/>
    </source>
</evidence>
<feature type="compositionally biased region" description="Acidic residues" evidence="2">
    <location>
        <begin position="415"/>
        <end position="438"/>
    </location>
</feature>
<evidence type="ECO:0000259" key="3">
    <source>
        <dbReference type="Pfam" id="PF01464"/>
    </source>
</evidence>
<dbReference type="OrthoDB" id="9805070at2"/>
<dbReference type="RefSeq" id="WP_136496388.1">
    <property type="nucleotide sequence ID" value="NZ_CP046052.1"/>
</dbReference>
<reference evidence="4 5" key="1">
    <citation type="submission" date="2019-11" db="EMBL/GenBank/DDBJ databases">
        <title>The genome sequence of Methylocystis heyeri.</title>
        <authorList>
            <person name="Oshkin I.Y."/>
            <person name="Miroshnikov K."/>
            <person name="Dedysh S.N."/>
        </authorList>
    </citation>
    <scope>NUCLEOTIDE SEQUENCE [LARGE SCALE GENOMIC DNA]</scope>
    <source>
        <strain evidence="4 5">H2</strain>
    </source>
</reference>
<comment type="similarity">
    <text evidence="1">Belongs to the virb1 family.</text>
</comment>
<dbReference type="EMBL" id="CP046052">
    <property type="protein sequence ID" value="QGM46132.1"/>
    <property type="molecule type" value="Genomic_DNA"/>
</dbReference>
<sequence>MSRLGNDVKDFIAAFTAMQKNARDDRHQQMMERYYAALINNANAKGIKPAQDAYNAGFNGAIPQGSSSGGTSAGGGSGAAPAAPSAPAGGGSGAAPAAHASGGGYNPANAPAFLDDTARSHGIDPDYLKRTAWIESKFNPTAHAGSSSAGGMFQFTNDTARQYGLANKNDPRASADAAARLAHDNSLVLSRDLGRTPTNAELYLAHQQGAGSAARLLNNPNASAVSIVGHDAVVNNGGNANMTAGQFANLWLNKYNSLGGASSPAQQQRQQAIATPDGSQLASPAAPAPAQSGADFSADPAQKQKQREFDAAHGRAQAADAAPTPPEKPDDLAQTNAPDTPTPPARPNDLSQNTSSGNSQPAPAPAQPQPQQVASSDDSEDQIADDEAAIDGGEYARGGKVQAIRTFASGGPVFADDDESDDEETETPGEPDEPEGVEAQEARSPGSTMRAIDTTPTLPVGAAQGAATQGGEWKPASLPDILQSVGSWLSEKLGGFGKGAIGQPSPEAHAMLSGKDAMHPQDMATIAQMVDPHNELEHSIRMTRGLQAMYNYYAANGDLNHAQQAAASMLNGARLSAAKLGSQAAADMQHGDTSGAVDKLLAADNSIPNGRVTKAQPMQDGTYGVIQTDEHGHVTYQGRVTPDMILAAANGLANGSEFWKQMEAAAGKKYSAPSGPSQAYQAYMGGQGGGGGSPAGGVPGGAPSQPSQAIDTQGGNGASPMAMPTAEQWSQMTPHEQKAILQRNQMNQSQMQYQRQVQRDQAIDTRNANADARQARQDERQSRLDAQHDEDRQAKLNAPPKPMSVGDRGKLGEQIHAHADELGTQLPTSAPSESPGALTKPQFDKLRPHLSSVAGQFAMHNEMSPAEAMDAANRISSVNPHAPDQKPYSVKPGAKGAVALTMQDGTEYALSRQGYASLEALRAERLKVLQGEELARQNSPGAKAGAAVERIGGAVGKAVDETVHNREGLGPTNFSFEPM</sequence>
<evidence type="ECO:0000313" key="5">
    <source>
        <dbReference type="Proteomes" id="UP000309061"/>
    </source>
</evidence>
<name>A0A6B8KET7_9HYPH</name>
<feature type="region of interest" description="Disordered" evidence="2">
    <location>
        <begin position="766"/>
        <end position="809"/>
    </location>
</feature>
<proteinExistence type="inferred from homology"/>
<feature type="compositionally biased region" description="Basic and acidic residues" evidence="2">
    <location>
        <begin position="773"/>
        <end position="794"/>
    </location>
</feature>
<dbReference type="Gene3D" id="1.10.530.10">
    <property type="match status" value="1"/>
</dbReference>
<gene>
    <name evidence="4" type="ORF">H2LOC_010735</name>
</gene>
<feature type="region of interest" description="Disordered" evidence="2">
    <location>
        <begin position="681"/>
        <end position="723"/>
    </location>
</feature>
<feature type="compositionally biased region" description="Gly residues" evidence="2">
    <location>
        <begin position="67"/>
        <end position="78"/>
    </location>
</feature>
<feature type="compositionally biased region" description="Low complexity" evidence="2">
    <location>
        <begin position="461"/>
        <end position="471"/>
    </location>
</feature>
<feature type="region of interest" description="Disordered" evidence="2">
    <location>
        <begin position="260"/>
        <end position="475"/>
    </location>
</feature>
<feature type="compositionally biased region" description="Acidic residues" evidence="2">
    <location>
        <begin position="377"/>
        <end position="389"/>
    </location>
</feature>
<feature type="domain" description="Transglycosylase SLT" evidence="3">
    <location>
        <begin position="118"/>
        <end position="181"/>
    </location>
</feature>
<keyword evidence="5" id="KW-1185">Reference proteome</keyword>
<dbReference type="InterPro" id="IPR008258">
    <property type="entry name" value="Transglycosylase_SLT_dom_1"/>
</dbReference>
<dbReference type="SUPFAM" id="SSF53955">
    <property type="entry name" value="Lysozyme-like"/>
    <property type="match status" value="1"/>
</dbReference>
<evidence type="ECO:0000256" key="1">
    <source>
        <dbReference type="ARBA" id="ARBA00009387"/>
    </source>
</evidence>
<feature type="compositionally biased region" description="Low complexity" evidence="2">
    <location>
        <begin position="265"/>
        <end position="294"/>
    </location>
</feature>